<comment type="function">
    <text evidence="9">Mediates the uptake of pyruvate into mitochondria.</text>
</comment>
<dbReference type="GO" id="GO:0005743">
    <property type="term" value="C:mitochondrial inner membrane"/>
    <property type="evidence" value="ECO:0007669"/>
    <property type="project" value="UniProtKB-SubCell"/>
</dbReference>
<dbReference type="InterPro" id="IPR005336">
    <property type="entry name" value="MPC"/>
</dbReference>
<comment type="similarity">
    <text evidence="2 9">Belongs to the mitochondrial pyruvate carrier (MPC) (TC 2.A.105) family.</text>
</comment>
<dbReference type="OrthoDB" id="869189at2759"/>
<keyword evidence="7 9" id="KW-0496">Mitochondrion</keyword>
<dbReference type="Pfam" id="PF03650">
    <property type="entry name" value="MPC"/>
    <property type="match status" value="1"/>
</dbReference>
<dbReference type="GeneID" id="9939068"/>
<keyword evidence="4" id="KW-0812">Transmembrane</keyword>
<sequence>MFSESWVEFLISQNSNVSNPKGLIVVSNLIIIPRSNMFSSFYRVLCQTGDKIVYPRLPSFAKEFWNHEAGPKTIFFWAPTFKWCLVLAGLADLQRPAEKLSIYQNTALCMTGLIWMRYSFSIRPINYNLASVNFFVSTIGLYQLSRKFKYDMSQKQLPGQIQSQCTD</sequence>
<reference evidence="10" key="1">
    <citation type="submission" date="2012-04" db="EMBL/GenBank/DDBJ databases">
        <title>The Genome Sequence of Loa loa.</title>
        <authorList>
            <consortium name="The Broad Institute Genome Sequencing Platform"/>
            <consortium name="Broad Institute Genome Sequencing Center for Infectious Disease"/>
            <person name="Nutman T.B."/>
            <person name="Fink D.L."/>
            <person name="Russ C."/>
            <person name="Young S."/>
            <person name="Zeng Q."/>
            <person name="Gargeya S."/>
            <person name="Alvarado L."/>
            <person name="Berlin A."/>
            <person name="Chapman S.B."/>
            <person name="Chen Z."/>
            <person name="Freedman E."/>
            <person name="Gellesch M."/>
            <person name="Goldberg J."/>
            <person name="Griggs A."/>
            <person name="Gujja S."/>
            <person name="Heilman E.R."/>
            <person name="Heiman D."/>
            <person name="Howarth C."/>
            <person name="Mehta T."/>
            <person name="Neiman D."/>
            <person name="Pearson M."/>
            <person name="Roberts A."/>
            <person name="Saif S."/>
            <person name="Shea T."/>
            <person name="Shenoy N."/>
            <person name="Sisk P."/>
            <person name="Stolte C."/>
            <person name="Sykes S."/>
            <person name="White J."/>
            <person name="Yandava C."/>
            <person name="Haas B."/>
            <person name="Henn M.R."/>
            <person name="Nusbaum C."/>
            <person name="Birren B."/>
        </authorList>
    </citation>
    <scope>NUCLEOTIDE SEQUENCE [LARGE SCALE GENOMIC DNA]</scope>
</reference>
<proteinExistence type="inferred from homology"/>
<keyword evidence="8" id="KW-0472">Membrane</keyword>
<evidence type="ECO:0000256" key="6">
    <source>
        <dbReference type="ARBA" id="ARBA00022989"/>
    </source>
</evidence>
<comment type="subcellular location">
    <subcellularLocation>
        <location evidence="1 9">Mitochondrion inner membrane</location>
        <topology evidence="1 9">Multi-pass membrane protein</topology>
    </subcellularLocation>
</comment>
<keyword evidence="5 9" id="KW-0999">Mitochondrion inner membrane</keyword>
<gene>
    <name evidence="10" type="ORF">LOAG_01692</name>
</gene>
<dbReference type="FunCoup" id="A0A1S0U8A6">
    <property type="interactions" value="620"/>
</dbReference>
<keyword evidence="6" id="KW-1133">Transmembrane helix</keyword>
<name>A0A1S0U8A6_LOALO</name>
<protein>
    <recommendedName>
        <fullName evidence="9">Mitochondrial pyruvate carrier</fullName>
    </recommendedName>
</protein>
<evidence type="ECO:0000256" key="9">
    <source>
        <dbReference type="RuleBase" id="RU363100"/>
    </source>
</evidence>
<evidence type="ECO:0000256" key="4">
    <source>
        <dbReference type="ARBA" id="ARBA00022692"/>
    </source>
</evidence>
<dbReference type="KEGG" id="loa:LOAG_01692"/>
<organism evidence="10">
    <name type="scientific">Loa loa</name>
    <name type="common">Eye worm</name>
    <name type="synonym">Filaria loa</name>
    <dbReference type="NCBI Taxonomy" id="7209"/>
    <lineage>
        <taxon>Eukaryota</taxon>
        <taxon>Metazoa</taxon>
        <taxon>Ecdysozoa</taxon>
        <taxon>Nematoda</taxon>
        <taxon>Chromadorea</taxon>
        <taxon>Rhabditida</taxon>
        <taxon>Spirurina</taxon>
        <taxon>Spiruromorpha</taxon>
        <taxon>Filarioidea</taxon>
        <taxon>Onchocercidae</taxon>
        <taxon>Loa</taxon>
    </lineage>
</organism>
<evidence type="ECO:0000256" key="2">
    <source>
        <dbReference type="ARBA" id="ARBA00006416"/>
    </source>
</evidence>
<dbReference type="CTD" id="9939068"/>
<evidence type="ECO:0000256" key="8">
    <source>
        <dbReference type="ARBA" id="ARBA00023136"/>
    </source>
</evidence>
<evidence type="ECO:0000256" key="3">
    <source>
        <dbReference type="ARBA" id="ARBA00022448"/>
    </source>
</evidence>
<dbReference type="AlphaFoldDB" id="A0A1S0U8A6"/>
<keyword evidence="3 9" id="KW-0813">Transport</keyword>
<evidence type="ECO:0000256" key="7">
    <source>
        <dbReference type="ARBA" id="ARBA00023128"/>
    </source>
</evidence>
<dbReference type="InParanoid" id="A0A1S0U8A6"/>
<evidence type="ECO:0000313" key="10">
    <source>
        <dbReference type="EMBL" id="EFO26790.2"/>
    </source>
</evidence>
<evidence type="ECO:0000256" key="5">
    <source>
        <dbReference type="ARBA" id="ARBA00022792"/>
    </source>
</evidence>
<dbReference type="PANTHER" id="PTHR14154">
    <property type="entry name" value="UPF0041 BRAIN PROTEIN 44-RELATED"/>
    <property type="match status" value="1"/>
</dbReference>
<dbReference type="GO" id="GO:0006850">
    <property type="term" value="P:pyruvate import into mitochondria"/>
    <property type="evidence" value="ECO:0007669"/>
    <property type="project" value="InterPro"/>
</dbReference>
<dbReference type="RefSeq" id="XP_020303767.1">
    <property type="nucleotide sequence ID" value="XM_020445814.1"/>
</dbReference>
<dbReference type="EMBL" id="JH712079">
    <property type="protein sequence ID" value="EFO26790.2"/>
    <property type="molecule type" value="Genomic_DNA"/>
</dbReference>
<accession>A0A1S0U8A6</accession>
<evidence type="ECO:0000256" key="1">
    <source>
        <dbReference type="ARBA" id="ARBA00004448"/>
    </source>
</evidence>